<evidence type="ECO:0000256" key="1">
    <source>
        <dbReference type="ARBA" id="ARBA00004651"/>
    </source>
</evidence>
<feature type="transmembrane region" description="Helical" evidence="6">
    <location>
        <begin position="257"/>
        <end position="279"/>
    </location>
</feature>
<accession>A0A3B0T329</accession>
<feature type="transmembrane region" description="Helical" evidence="6">
    <location>
        <begin position="708"/>
        <end position="736"/>
    </location>
</feature>
<gene>
    <name evidence="8" type="ORF">MNBD_ALPHA05-923</name>
</gene>
<feature type="domain" description="SSD" evidence="7">
    <location>
        <begin position="623"/>
        <end position="767"/>
    </location>
</feature>
<sequence length="792" mass="87122">MAASNKLLDNFASGLARWMIKLRWIVIIASVGGAVAIGSYASQLEFSNNYRAFFSKQNPELQAFEEFQSTYTKSDTFLFVLKTKDGSGAFTNDTLAAVELLTEEGWQIPYALRVDSLSNFQYTYAVEDDLIVEDLIVDARNLTPEELIEKRDIALAEPLLRDQLITADGQVTAVNVVLQYPEKALTEVPEAVAVARATRDRIKEKFPNLDVYLTGTSMLNNAFAEAVNNDLNTLVPLMFLVVLVLTAITVRSISATAATLTIIILSTMIAMGFAGYIGIKLAGPSPSAPVIILTLAIADSIHILISMRAAMRDGLQKYAAIVEAMRINFLPVGVTSVTTVVGFLSLRFSDSPPFQDLGTITAVGIFAAWFLSITLLPALLSLAPIRVKARPAGQTRNQVMLGFANFVIGRFRTLLIVIGISAAALISFIPSIELSDQWREYFAPRIEFRAESDLVIEYFGFYPIEYSVPANEPGGVNEPDFLRKIEAYTKWLRVQPDVTHVYSITDIMKRLNKNLNGDDPAYYRLPDERELAAQYLLLYELSLPYGLDLNDRINIDKSATRVTATLDGRVTTKRVREFLKQSEKWFEDHAPEIHTSATGPQVMFTFIAQRNVESMILGTSIAVIAIAIIMILALRSVGMGLVSLVPNALPILSAFGAWAILVGEVGFSVAAIAAISMGIVIDDTVHFLAKYMRARRDKGLSSADSIRYAFETVGVAIIVNTIILGAGFLVLTLSAFKINEEMGMLTSLTIGFALILDFLFLPALLLLLARFSGETIDVKGDEYVQHSFDVRT</sequence>
<feature type="transmembrane region" description="Helical" evidence="6">
    <location>
        <begin position="360"/>
        <end position="382"/>
    </location>
</feature>
<dbReference type="SUPFAM" id="SSF82866">
    <property type="entry name" value="Multidrug efflux transporter AcrB transmembrane domain"/>
    <property type="match status" value="2"/>
</dbReference>
<evidence type="ECO:0000256" key="5">
    <source>
        <dbReference type="ARBA" id="ARBA00023136"/>
    </source>
</evidence>
<feature type="transmembrane region" description="Helical" evidence="6">
    <location>
        <begin position="641"/>
        <end position="661"/>
    </location>
</feature>
<dbReference type="Pfam" id="PF03176">
    <property type="entry name" value="MMPL"/>
    <property type="match status" value="2"/>
</dbReference>
<evidence type="ECO:0000256" key="3">
    <source>
        <dbReference type="ARBA" id="ARBA00022692"/>
    </source>
</evidence>
<protein>
    <recommendedName>
        <fullName evidence="7">SSD domain-containing protein</fullName>
    </recommendedName>
</protein>
<dbReference type="PROSITE" id="PS50156">
    <property type="entry name" value="SSD"/>
    <property type="match status" value="2"/>
</dbReference>
<keyword evidence="3 6" id="KW-0812">Transmembrane</keyword>
<evidence type="ECO:0000256" key="4">
    <source>
        <dbReference type="ARBA" id="ARBA00022989"/>
    </source>
</evidence>
<dbReference type="PANTHER" id="PTHR33406">
    <property type="entry name" value="MEMBRANE PROTEIN MJ1562-RELATED"/>
    <property type="match status" value="1"/>
</dbReference>
<evidence type="ECO:0000256" key="2">
    <source>
        <dbReference type="ARBA" id="ARBA00022475"/>
    </source>
</evidence>
<keyword evidence="5 6" id="KW-0472">Membrane</keyword>
<organism evidence="8">
    <name type="scientific">hydrothermal vent metagenome</name>
    <dbReference type="NCBI Taxonomy" id="652676"/>
    <lineage>
        <taxon>unclassified sequences</taxon>
        <taxon>metagenomes</taxon>
        <taxon>ecological metagenomes</taxon>
    </lineage>
</organism>
<dbReference type="GO" id="GO:0005886">
    <property type="term" value="C:plasma membrane"/>
    <property type="evidence" value="ECO:0007669"/>
    <property type="project" value="UniProtKB-SubCell"/>
</dbReference>
<dbReference type="Gene3D" id="1.20.1640.10">
    <property type="entry name" value="Multidrug efflux transporter AcrB transmembrane domain"/>
    <property type="match status" value="2"/>
</dbReference>
<feature type="transmembrane region" description="Helical" evidence="6">
    <location>
        <begin position="285"/>
        <end position="306"/>
    </location>
</feature>
<dbReference type="EMBL" id="UOEH01000387">
    <property type="protein sequence ID" value="VAW03224.1"/>
    <property type="molecule type" value="Genomic_DNA"/>
</dbReference>
<dbReference type="InterPro" id="IPR004869">
    <property type="entry name" value="MMPL_dom"/>
</dbReference>
<dbReference type="AlphaFoldDB" id="A0A3B0T329"/>
<dbReference type="InterPro" id="IPR050545">
    <property type="entry name" value="Mycobact_MmpL"/>
</dbReference>
<keyword evidence="2" id="KW-1003">Cell membrane</keyword>
<feature type="transmembrane region" description="Helical" evidence="6">
    <location>
        <begin position="21"/>
        <end position="41"/>
    </location>
</feature>
<feature type="transmembrane region" description="Helical" evidence="6">
    <location>
        <begin position="748"/>
        <end position="769"/>
    </location>
</feature>
<feature type="transmembrane region" description="Helical" evidence="6">
    <location>
        <begin position="403"/>
        <end position="429"/>
    </location>
</feature>
<proteinExistence type="predicted"/>
<dbReference type="InterPro" id="IPR000731">
    <property type="entry name" value="SSD"/>
</dbReference>
<evidence type="ECO:0000313" key="8">
    <source>
        <dbReference type="EMBL" id="VAW03224.1"/>
    </source>
</evidence>
<feature type="transmembrane region" description="Helical" evidence="6">
    <location>
        <begin position="615"/>
        <end position="634"/>
    </location>
</feature>
<dbReference type="PANTHER" id="PTHR33406:SF12">
    <property type="entry name" value="BLR2997 PROTEIN"/>
    <property type="match status" value="1"/>
</dbReference>
<feature type="transmembrane region" description="Helical" evidence="6">
    <location>
        <begin position="667"/>
        <end position="688"/>
    </location>
</feature>
<comment type="subcellular location">
    <subcellularLocation>
        <location evidence="1">Cell membrane</location>
        <topology evidence="1">Multi-pass membrane protein</topology>
    </subcellularLocation>
</comment>
<feature type="domain" description="SSD" evidence="7">
    <location>
        <begin position="258"/>
        <end position="382"/>
    </location>
</feature>
<feature type="transmembrane region" description="Helical" evidence="6">
    <location>
        <begin position="327"/>
        <end position="348"/>
    </location>
</feature>
<keyword evidence="4 6" id="KW-1133">Transmembrane helix</keyword>
<evidence type="ECO:0000256" key="6">
    <source>
        <dbReference type="SAM" id="Phobius"/>
    </source>
</evidence>
<evidence type="ECO:0000259" key="7">
    <source>
        <dbReference type="PROSITE" id="PS50156"/>
    </source>
</evidence>
<reference evidence="8" key="1">
    <citation type="submission" date="2018-06" db="EMBL/GenBank/DDBJ databases">
        <authorList>
            <person name="Zhirakovskaya E."/>
        </authorList>
    </citation>
    <scope>NUCLEOTIDE SEQUENCE</scope>
</reference>
<feature type="transmembrane region" description="Helical" evidence="6">
    <location>
        <begin position="231"/>
        <end position="250"/>
    </location>
</feature>
<name>A0A3B0T329_9ZZZZ</name>